<evidence type="ECO:0000256" key="1">
    <source>
        <dbReference type="SAM" id="MobiDB-lite"/>
    </source>
</evidence>
<feature type="region of interest" description="Disordered" evidence="1">
    <location>
        <begin position="133"/>
        <end position="181"/>
    </location>
</feature>
<feature type="region of interest" description="Disordered" evidence="1">
    <location>
        <begin position="198"/>
        <end position="333"/>
    </location>
</feature>
<dbReference type="EMBL" id="AGNL01017196">
    <property type="protein sequence ID" value="EJK64494.1"/>
    <property type="molecule type" value="Genomic_DNA"/>
</dbReference>
<sequence length="333" mass="34529">MLLSPSPRKSNNYWVLPCLDRATPRVLSGSAVVSGWRRPSIVAVAVAAMDVLTRAFFVGSQACALVQVEIMKLALVISAVIAALSSDPGAFAEPSATALIYAGTLRPSHPTMQRPPLTKTSGPSSIVMTLTKKMRAHRSSPTSNSKDAGAVDDAEEGAAEAEAGVEEGVAEGGGDPSVPAVEGVSAAAADSVEVAASAGDEASADVAGASGDPGGASTAASIGQTAQCVRARAAPPTDEDLGLYLSATPSSISDVPMNDPSDEGEHDDYGDYDDEPDYFDDEFDDDGFEDSDMDDSIDGPQDMTKPAAVSLQDAQKDTTDDYYYDEPNDKDFY</sequence>
<accession>K0SHN7</accession>
<dbReference type="AlphaFoldDB" id="K0SHN7"/>
<feature type="compositionally biased region" description="Acidic residues" evidence="1">
    <location>
        <begin position="150"/>
        <end position="169"/>
    </location>
</feature>
<gene>
    <name evidence="2" type="ORF">THAOC_14766</name>
</gene>
<name>K0SHN7_THAOC</name>
<evidence type="ECO:0000313" key="2">
    <source>
        <dbReference type="EMBL" id="EJK64494.1"/>
    </source>
</evidence>
<protein>
    <submittedName>
        <fullName evidence="2">Uncharacterized protein</fullName>
    </submittedName>
</protein>
<keyword evidence="3" id="KW-1185">Reference proteome</keyword>
<proteinExistence type="predicted"/>
<feature type="compositionally biased region" description="Polar residues" evidence="1">
    <location>
        <begin position="218"/>
        <end position="227"/>
    </location>
</feature>
<organism evidence="2 3">
    <name type="scientific">Thalassiosira oceanica</name>
    <name type="common">Marine diatom</name>
    <dbReference type="NCBI Taxonomy" id="159749"/>
    <lineage>
        <taxon>Eukaryota</taxon>
        <taxon>Sar</taxon>
        <taxon>Stramenopiles</taxon>
        <taxon>Ochrophyta</taxon>
        <taxon>Bacillariophyta</taxon>
        <taxon>Coscinodiscophyceae</taxon>
        <taxon>Thalassiosirophycidae</taxon>
        <taxon>Thalassiosirales</taxon>
        <taxon>Thalassiosiraceae</taxon>
        <taxon>Thalassiosira</taxon>
    </lineage>
</organism>
<feature type="compositionally biased region" description="Acidic residues" evidence="1">
    <location>
        <begin position="260"/>
        <end position="297"/>
    </location>
</feature>
<evidence type="ECO:0000313" key="3">
    <source>
        <dbReference type="Proteomes" id="UP000266841"/>
    </source>
</evidence>
<comment type="caution">
    <text evidence="2">The sequence shown here is derived from an EMBL/GenBank/DDBJ whole genome shotgun (WGS) entry which is preliminary data.</text>
</comment>
<reference evidence="2 3" key="1">
    <citation type="journal article" date="2012" name="Genome Biol.">
        <title>Genome and low-iron response of an oceanic diatom adapted to chronic iron limitation.</title>
        <authorList>
            <person name="Lommer M."/>
            <person name="Specht M."/>
            <person name="Roy A.S."/>
            <person name="Kraemer L."/>
            <person name="Andreson R."/>
            <person name="Gutowska M.A."/>
            <person name="Wolf J."/>
            <person name="Bergner S.V."/>
            <person name="Schilhabel M.B."/>
            <person name="Klostermeier U.C."/>
            <person name="Beiko R.G."/>
            <person name="Rosenstiel P."/>
            <person name="Hippler M."/>
            <person name="Laroche J."/>
        </authorList>
    </citation>
    <scope>NUCLEOTIDE SEQUENCE [LARGE SCALE GENOMIC DNA]</scope>
    <source>
        <strain evidence="2 3">CCMP1005</strain>
    </source>
</reference>
<dbReference type="Proteomes" id="UP000266841">
    <property type="component" value="Unassembled WGS sequence"/>
</dbReference>